<dbReference type="GO" id="GO:0032993">
    <property type="term" value="C:protein-DNA complex"/>
    <property type="evidence" value="ECO:0007669"/>
    <property type="project" value="TreeGrafter"/>
</dbReference>
<dbReference type="SMART" id="SM00448">
    <property type="entry name" value="REC"/>
    <property type="match status" value="1"/>
</dbReference>
<dbReference type="Pfam" id="PF00486">
    <property type="entry name" value="Trans_reg_C"/>
    <property type="match status" value="1"/>
</dbReference>
<accession>A0A0H2VI74</accession>
<feature type="domain" description="OmpR/PhoB-type" evidence="9">
    <location>
        <begin position="125"/>
        <end position="221"/>
    </location>
</feature>
<gene>
    <name evidence="10" type="ordered locus">SE_2195</name>
</gene>
<evidence type="ECO:0000259" key="8">
    <source>
        <dbReference type="PROSITE" id="PS50110"/>
    </source>
</evidence>
<evidence type="ECO:0000313" key="11">
    <source>
        <dbReference type="Proteomes" id="UP000001411"/>
    </source>
</evidence>
<proteinExistence type="predicted"/>
<dbReference type="eggNOG" id="COG0745">
    <property type="taxonomic scope" value="Bacteria"/>
</dbReference>
<dbReference type="InterPro" id="IPR036388">
    <property type="entry name" value="WH-like_DNA-bd_sf"/>
</dbReference>
<dbReference type="OrthoDB" id="9790442at2"/>
<keyword evidence="4 7" id="KW-0238">DNA-binding</keyword>
<dbReference type="HOGENOM" id="CLU_000445_30_3_9"/>
<evidence type="ECO:0000256" key="4">
    <source>
        <dbReference type="ARBA" id="ARBA00023125"/>
    </source>
</evidence>
<dbReference type="SUPFAM" id="SSF46894">
    <property type="entry name" value="C-terminal effector domain of the bipartite response regulators"/>
    <property type="match status" value="1"/>
</dbReference>
<dbReference type="InterPro" id="IPR011006">
    <property type="entry name" value="CheY-like_superfamily"/>
</dbReference>
<reference evidence="10 11" key="1">
    <citation type="journal article" date="2003" name="Mol. Microbiol.">
        <title>Genome-based analysis of virulence genes in a non-biofilm-forming Staphylococcus epidermidis strain (ATCC 12228).</title>
        <authorList>
            <person name="Zhang Y.Q."/>
            <person name="Ren S.X."/>
            <person name="Li H.L."/>
            <person name="Wang Y.X."/>
            <person name="Fu G."/>
            <person name="Yang J."/>
            <person name="Qin Z.Q."/>
            <person name="Miao Y.G."/>
            <person name="Wang W.Y."/>
            <person name="Chen R.S."/>
            <person name="Shen Y."/>
            <person name="Chen Z."/>
            <person name="Yuan Z.H."/>
            <person name="Zhao G.P."/>
            <person name="Qu D."/>
            <person name="Danchin A."/>
            <person name="Wen Y.M."/>
        </authorList>
    </citation>
    <scope>NUCLEOTIDE SEQUENCE [LARGE SCALE GENOMIC DNA]</scope>
    <source>
        <strain evidence="11">ATCC 12228 / FDA PCI 1200</strain>
    </source>
</reference>
<organism evidence="10 11">
    <name type="scientific">Staphylococcus epidermidis (strain ATCC 12228 / FDA PCI 1200)</name>
    <dbReference type="NCBI Taxonomy" id="176280"/>
    <lineage>
        <taxon>Bacteria</taxon>
        <taxon>Bacillati</taxon>
        <taxon>Bacillota</taxon>
        <taxon>Bacilli</taxon>
        <taxon>Bacillales</taxon>
        <taxon>Staphylococcaceae</taxon>
        <taxon>Staphylococcus</taxon>
    </lineage>
</organism>
<evidence type="ECO:0000256" key="3">
    <source>
        <dbReference type="ARBA" id="ARBA00023015"/>
    </source>
</evidence>
<evidence type="ECO:0000256" key="7">
    <source>
        <dbReference type="PROSITE-ProRule" id="PRU01091"/>
    </source>
</evidence>
<dbReference type="PANTHER" id="PTHR48111">
    <property type="entry name" value="REGULATOR OF RPOS"/>
    <property type="match status" value="1"/>
</dbReference>
<dbReference type="SUPFAM" id="SSF52172">
    <property type="entry name" value="CheY-like"/>
    <property type="match status" value="1"/>
</dbReference>
<keyword evidence="2" id="KW-0902">Two-component regulatory system</keyword>
<dbReference type="GeneID" id="50017731"/>
<dbReference type="Gene3D" id="3.40.50.2300">
    <property type="match status" value="1"/>
</dbReference>
<dbReference type="InterPro" id="IPR001789">
    <property type="entry name" value="Sig_transdc_resp-reg_receiver"/>
</dbReference>
<sequence length="221" mass="25630">MKIFIVEDDLVIAESLANELSKWNYEVHVVDNFEKIMEDFRRVEPQLVLLDINLPTLNGFHWCQEMRKVSHVPIMFISSRTDNMDQILAIQMGGDDFIEKPFNLSLTVAKIQALLRRTYDLSIARDEIAVKGCKLIVDEAKLSKDNEHVQLSLTELQILKLLFQNENKYVSRTALIEKCWESENFIDDNTLAVNMTRLRKKLLSIGVDDLIETKKNVGYRV</sequence>
<dbReference type="Proteomes" id="UP000001411">
    <property type="component" value="Chromosome"/>
</dbReference>
<keyword evidence="5" id="KW-0804">Transcription</keyword>
<dbReference type="PATRIC" id="fig|176280.10.peg.2144"/>
<dbReference type="GO" id="GO:0005829">
    <property type="term" value="C:cytosol"/>
    <property type="evidence" value="ECO:0007669"/>
    <property type="project" value="TreeGrafter"/>
</dbReference>
<evidence type="ECO:0000259" key="9">
    <source>
        <dbReference type="PROSITE" id="PS51755"/>
    </source>
</evidence>
<evidence type="ECO:0000313" key="10">
    <source>
        <dbReference type="EMBL" id="AAO05837.1"/>
    </source>
</evidence>
<dbReference type="SMART" id="SM00862">
    <property type="entry name" value="Trans_reg_C"/>
    <property type="match status" value="1"/>
</dbReference>
<feature type="modified residue" description="4-aspartylphosphate" evidence="6">
    <location>
        <position position="51"/>
    </location>
</feature>
<evidence type="ECO:0000256" key="5">
    <source>
        <dbReference type="ARBA" id="ARBA00023163"/>
    </source>
</evidence>
<dbReference type="GO" id="GO:0000156">
    <property type="term" value="F:phosphorelay response regulator activity"/>
    <property type="evidence" value="ECO:0007669"/>
    <property type="project" value="TreeGrafter"/>
</dbReference>
<evidence type="ECO:0000256" key="1">
    <source>
        <dbReference type="ARBA" id="ARBA00022553"/>
    </source>
</evidence>
<dbReference type="PANTHER" id="PTHR48111:SF43">
    <property type="entry name" value="STAGE 0 SPORULATION PROTEIN A HOMOLOG"/>
    <property type="match status" value="1"/>
</dbReference>
<protein>
    <submittedName>
        <fullName evidence="10">Two-component response regulator</fullName>
    </submittedName>
</protein>
<dbReference type="CDD" id="cd18159">
    <property type="entry name" value="REC_OmpR_NsrR-like"/>
    <property type="match status" value="1"/>
</dbReference>
<keyword evidence="3" id="KW-0805">Transcription regulation</keyword>
<dbReference type="KEGG" id="sep:SE_2195"/>
<dbReference type="InterPro" id="IPR039420">
    <property type="entry name" value="WalR-like"/>
</dbReference>
<dbReference type="GO" id="GO:0000976">
    <property type="term" value="F:transcription cis-regulatory region binding"/>
    <property type="evidence" value="ECO:0007669"/>
    <property type="project" value="TreeGrafter"/>
</dbReference>
<dbReference type="InterPro" id="IPR001867">
    <property type="entry name" value="OmpR/PhoB-type_DNA-bd"/>
</dbReference>
<dbReference type="Gene3D" id="1.10.10.10">
    <property type="entry name" value="Winged helix-like DNA-binding domain superfamily/Winged helix DNA-binding domain"/>
    <property type="match status" value="1"/>
</dbReference>
<dbReference type="CDD" id="cd00383">
    <property type="entry name" value="trans_reg_C"/>
    <property type="match status" value="1"/>
</dbReference>
<dbReference type="PROSITE" id="PS50110">
    <property type="entry name" value="RESPONSE_REGULATORY"/>
    <property type="match status" value="1"/>
</dbReference>
<dbReference type="Pfam" id="PF00072">
    <property type="entry name" value="Response_reg"/>
    <property type="match status" value="1"/>
</dbReference>
<feature type="domain" description="Response regulatory" evidence="8">
    <location>
        <begin position="2"/>
        <end position="115"/>
    </location>
</feature>
<evidence type="ECO:0000256" key="6">
    <source>
        <dbReference type="PROSITE-ProRule" id="PRU00169"/>
    </source>
</evidence>
<dbReference type="RefSeq" id="WP_001830679.1">
    <property type="nucleotide sequence ID" value="NC_004461.1"/>
</dbReference>
<dbReference type="AlphaFoldDB" id="A0A0H2VI74"/>
<feature type="DNA-binding region" description="OmpR/PhoB-type" evidence="7">
    <location>
        <begin position="125"/>
        <end position="221"/>
    </location>
</feature>
<dbReference type="InterPro" id="IPR016032">
    <property type="entry name" value="Sig_transdc_resp-reg_C-effctor"/>
</dbReference>
<name>A0A0H2VI74_STAES</name>
<dbReference type="GO" id="GO:0006355">
    <property type="term" value="P:regulation of DNA-templated transcription"/>
    <property type="evidence" value="ECO:0007669"/>
    <property type="project" value="InterPro"/>
</dbReference>
<dbReference type="PROSITE" id="PS51755">
    <property type="entry name" value="OMPR_PHOB"/>
    <property type="match status" value="1"/>
</dbReference>
<keyword evidence="1 6" id="KW-0597">Phosphoprotein</keyword>
<evidence type="ECO:0000256" key="2">
    <source>
        <dbReference type="ARBA" id="ARBA00023012"/>
    </source>
</evidence>
<dbReference type="EMBL" id="AE015929">
    <property type="protein sequence ID" value="AAO05837.1"/>
    <property type="molecule type" value="Genomic_DNA"/>
</dbReference>